<name>A0AAU9W9Z7_9CNID</name>
<reference evidence="1 2" key="1">
    <citation type="submission" date="2022-05" db="EMBL/GenBank/DDBJ databases">
        <authorList>
            <consortium name="Genoscope - CEA"/>
            <person name="William W."/>
        </authorList>
    </citation>
    <scope>NUCLEOTIDE SEQUENCE [LARGE SCALE GENOMIC DNA]</scope>
</reference>
<dbReference type="SUPFAM" id="SSF53098">
    <property type="entry name" value="Ribonuclease H-like"/>
    <property type="match status" value="1"/>
</dbReference>
<protein>
    <recommendedName>
        <fullName evidence="3">DUF4371 domain-containing protein</fullName>
    </recommendedName>
</protein>
<organism evidence="1 2">
    <name type="scientific">Pocillopora meandrina</name>
    <dbReference type="NCBI Taxonomy" id="46732"/>
    <lineage>
        <taxon>Eukaryota</taxon>
        <taxon>Metazoa</taxon>
        <taxon>Cnidaria</taxon>
        <taxon>Anthozoa</taxon>
        <taxon>Hexacorallia</taxon>
        <taxon>Scleractinia</taxon>
        <taxon>Astrocoeniina</taxon>
        <taxon>Pocilloporidae</taxon>
        <taxon>Pocillopora</taxon>
    </lineage>
</organism>
<accession>A0AAU9W9Z7</accession>
<evidence type="ECO:0000313" key="2">
    <source>
        <dbReference type="Proteomes" id="UP001159428"/>
    </source>
</evidence>
<dbReference type="PANTHER" id="PTHR46880">
    <property type="entry name" value="RAS-ASSOCIATING DOMAIN-CONTAINING PROTEIN"/>
    <property type="match status" value="1"/>
</dbReference>
<comment type="caution">
    <text evidence="1">The sequence shown here is derived from an EMBL/GenBank/DDBJ whole genome shotgun (WGS) entry which is preliminary data.</text>
</comment>
<evidence type="ECO:0008006" key="3">
    <source>
        <dbReference type="Google" id="ProtNLM"/>
    </source>
</evidence>
<gene>
    <name evidence="1" type="ORF">PMEA_00001857</name>
</gene>
<dbReference type="EMBL" id="CALNXJ010000010">
    <property type="protein sequence ID" value="CAH3107115.1"/>
    <property type="molecule type" value="Genomic_DNA"/>
</dbReference>
<dbReference type="AlphaFoldDB" id="A0AAU9W9Z7"/>
<dbReference type="PANTHER" id="PTHR46880:SF5">
    <property type="entry name" value="DUF4371 DOMAIN-CONTAINING PROTEIN"/>
    <property type="match status" value="1"/>
</dbReference>
<proteinExistence type="predicted"/>
<sequence length="484" mass="54447">MLNPRYWSVFYAEGRGFYCVLCKKHNVNNAQKRSQTFSESPSRRLKEDSLRTHMASSVHSSAVEADLLQRMSVFHHNYVERNEVQTTVLQNVFATAFFLMKEFIANRKLIPLISFMENVLGLSQLKHFSHRSQGSVREIYLALGETVKGNLLEKARKAKSFGILIDEVTDISVASQLISFLQFWDEESYSVATVFLSSQNILEYFASCNSEAITELVKKELSASGLDICKLMGLSTDGANVMVGKTNGVAAKIRQSNDKLLNLHCVCHRLALACTDSCEELKFIKEVEDVLRQLWYYFHNSPKKTACFLKCQIQLKKISLSHAGKTKKLQAKRLKKACQTRWLSFDASVTAALQSYEAILLSLNDATAIGLISKLKSVKFLGALYILNAILPVLSCLSRQFQAGNFHFSMIRPAVNRAISTLTNLKTTNQPLDKLQADIDSFTNMSDDLKLRNDTGKQLETLLGKYVDALKTLTSKIALEVFLM</sequence>
<keyword evidence="2" id="KW-1185">Reference proteome</keyword>
<dbReference type="InterPro" id="IPR012337">
    <property type="entry name" value="RNaseH-like_sf"/>
</dbReference>
<evidence type="ECO:0000313" key="1">
    <source>
        <dbReference type="EMBL" id="CAH3107115.1"/>
    </source>
</evidence>
<dbReference type="Proteomes" id="UP001159428">
    <property type="component" value="Unassembled WGS sequence"/>
</dbReference>